<accession>A0AAE3GNT6</accession>
<dbReference type="EMBL" id="JAMZMM010000004">
    <property type="protein sequence ID" value="MCP2727038.1"/>
    <property type="molecule type" value="Genomic_DNA"/>
</dbReference>
<dbReference type="RefSeq" id="WP_254009855.1">
    <property type="nucleotide sequence ID" value="NZ_JAMZMM010000004.1"/>
</dbReference>
<keyword evidence="2" id="KW-1185">Reference proteome</keyword>
<gene>
    <name evidence="1" type="ORF">NJ959_00920</name>
</gene>
<reference evidence="1" key="1">
    <citation type="submission" date="2022-06" db="EMBL/GenBank/DDBJ databases">
        <title>New cyanobacteria of genus Symplocastrum in benthos of Lake Baikal.</title>
        <authorList>
            <person name="Sorokovikova E."/>
            <person name="Tikhonova I."/>
            <person name="Krasnopeev A."/>
            <person name="Evseev P."/>
            <person name="Gladkikh A."/>
            <person name="Belykh O."/>
        </authorList>
    </citation>
    <scope>NUCLEOTIDE SEQUENCE</scope>
    <source>
        <strain evidence="1">BBK-W-15</strain>
    </source>
</reference>
<sequence>MASAVPLAILADDGQFKENTRECFKQVIENTICFDLILLLDDELYSNQILSIILF</sequence>
<organism evidence="1 2">
    <name type="scientific">Limnofasciculus baicalensis BBK-W-15</name>
    <dbReference type="NCBI Taxonomy" id="2699891"/>
    <lineage>
        <taxon>Bacteria</taxon>
        <taxon>Bacillati</taxon>
        <taxon>Cyanobacteriota</taxon>
        <taxon>Cyanophyceae</taxon>
        <taxon>Coleofasciculales</taxon>
        <taxon>Coleofasciculaceae</taxon>
        <taxon>Limnofasciculus</taxon>
        <taxon>Limnofasciculus baicalensis</taxon>
    </lineage>
</organism>
<dbReference type="AlphaFoldDB" id="A0AAE3GNT6"/>
<comment type="caution">
    <text evidence="1">The sequence shown here is derived from an EMBL/GenBank/DDBJ whole genome shotgun (WGS) entry which is preliminary data.</text>
</comment>
<protein>
    <submittedName>
        <fullName evidence="1">Uncharacterized protein</fullName>
    </submittedName>
</protein>
<dbReference type="Proteomes" id="UP001204953">
    <property type="component" value="Unassembled WGS sequence"/>
</dbReference>
<proteinExistence type="predicted"/>
<evidence type="ECO:0000313" key="1">
    <source>
        <dbReference type="EMBL" id="MCP2727038.1"/>
    </source>
</evidence>
<evidence type="ECO:0000313" key="2">
    <source>
        <dbReference type="Proteomes" id="UP001204953"/>
    </source>
</evidence>
<name>A0AAE3GNT6_9CYAN</name>